<dbReference type="STRING" id="595528.A0A0D2VM67"/>
<dbReference type="Pfam" id="PF00566">
    <property type="entry name" value="RabGAP-TBC"/>
    <property type="match status" value="1"/>
</dbReference>
<feature type="compositionally biased region" description="Low complexity" evidence="1">
    <location>
        <begin position="30"/>
        <end position="49"/>
    </location>
</feature>
<dbReference type="PhylomeDB" id="A0A0D2VM67"/>
<protein>
    <recommendedName>
        <fullName evidence="2">Rab-GAP TBC domain-containing protein</fullName>
    </recommendedName>
</protein>
<dbReference type="PANTHER" id="PTHR22957:SF333">
    <property type="entry name" value="TBC1 DOMAIN FAMILY MEMBER 25"/>
    <property type="match status" value="1"/>
</dbReference>
<evidence type="ECO:0000256" key="1">
    <source>
        <dbReference type="SAM" id="MobiDB-lite"/>
    </source>
</evidence>
<dbReference type="AlphaFoldDB" id="A0A0D2VM67"/>
<dbReference type="Gene3D" id="1.10.8.270">
    <property type="entry name" value="putative rabgap domain of human tbc1 domain family member 14 like domains"/>
    <property type="match status" value="1"/>
</dbReference>
<feature type="compositionally biased region" description="Low complexity" evidence="1">
    <location>
        <begin position="67"/>
        <end position="85"/>
    </location>
</feature>
<feature type="compositionally biased region" description="Low complexity" evidence="1">
    <location>
        <begin position="125"/>
        <end position="167"/>
    </location>
</feature>
<feature type="compositionally biased region" description="Polar residues" evidence="1">
    <location>
        <begin position="231"/>
        <end position="242"/>
    </location>
</feature>
<dbReference type="GO" id="GO:0005096">
    <property type="term" value="F:GTPase activator activity"/>
    <property type="evidence" value="ECO:0007669"/>
    <property type="project" value="TreeGrafter"/>
</dbReference>
<feature type="compositionally biased region" description="Low complexity" evidence="1">
    <location>
        <begin position="189"/>
        <end position="201"/>
    </location>
</feature>
<feature type="compositionally biased region" description="Low complexity" evidence="1">
    <location>
        <begin position="686"/>
        <end position="717"/>
    </location>
</feature>
<gene>
    <name evidence="3" type="ORF">CAOG_002388</name>
</gene>
<evidence type="ECO:0000313" key="3">
    <source>
        <dbReference type="EMBL" id="KJE91222.1"/>
    </source>
</evidence>
<feature type="compositionally biased region" description="Polar residues" evidence="1">
    <location>
        <begin position="815"/>
        <end position="836"/>
    </location>
</feature>
<dbReference type="InterPro" id="IPR035969">
    <property type="entry name" value="Rab-GAP_TBC_sf"/>
</dbReference>
<sequence length="842" mass="90291">MGGGPASSSKATPFAHHLLDAPNDDDDGFSLILPSSSTATATPSPSQLAPVLAGGHHSHPAQQPLLPVSTSTSTSTASVPSHATTQQPGEVGDGFGGALSLSSGANDWREPSVSSQPRSEPHPTPSAAAPSPSSVPSVPSVSSVPTAAPPVSNGSSGPSGSVEPSAGLAVPKQTAPTSNPAYAASPKTGGSSNSNNNNNSGRLSPQLPSSFFAASSSPTKGTSSPTPTGLRRNTANEPTSHSVEAATAAQPTTQPSTATSTTDDGEDVEGWHAVSTSSIATTPSEQFRLTWTRIMGGDTSALRDASRKMLDAVAKEARRVRESVQEFASERLTFTITSAAPSSSSSTSRRIANEPLRYSEWRTFLEKDGGVKDEAKLRQRIFHGGIDPPVRPIVWRYLLKFYPFDTPLQECHQIGQAKCQEYDALFQRWKTRELLFKTEAGEPTNLEGSAATVAAIAAAAEGAEEAEKIVDSDDDRLIILPGGSPPPSANSMANGRMGDAADWLARLDSLAPEIRERKLYQLQARTHDLIRNDVVRTDRQNPLFANDNNPNLTKLFNILATYAEFNREVAYAQGMNDLAAQILSVVNDEAEAFWCFVTVMDRMQGYFHANEQAMNFQLMLLAQLLAQADRVFYNYLVSQQAQNCFFAYRWLLLNLKREFSFDDSLRIAEVLWTMPTAPANQRDARPTPASSSFSSSSSAAQQPQAAPQVAQPRSQSPTPTKQPNLPAEDELGPNPFALFMCLAVMSLHRDNIMEAKLNDSDLLMFASTVSQKLDLTEVLYRAETLFWQYTRGELGSPTDFNQSAQQAQALGANSPGATNTHPTNQYRGVGTTTPLSSGGRFV</sequence>
<feature type="compositionally biased region" description="Low complexity" evidence="1">
    <location>
        <begin position="208"/>
        <end position="229"/>
    </location>
</feature>
<proteinExistence type="predicted"/>
<dbReference type="eggNOG" id="KOG2197">
    <property type="taxonomic scope" value="Eukaryota"/>
</dbReference>
<organism evidence="3 4">
    <name type="scientific">Capsaspora owczarzaki (strain ATCC 30864)</name>
    <dbReference type="NCBI Taxonomy" id="595528"/>
    <lineage>
        <taxon>Eukaryota</taxon>
        <taxon>Filasterea</taxon>
        <taxon>Capsaspora</taxon>
    </lineage>
</organism>
<dbReference type="PANTHER" id="PTHR22957">
    <property type="entry name" value="TBC1 DOMAIN FAMILY MEMBER GTPASE-ACTIVATING PROTEIN"/>
    <property type="match status" value="1"/>
</dbReference>
<dbReference type="InParanoid" id="A0A0D2VM67"/>
<dbReference type="RefSeq" id="XP_004349138.1">
    <property type="nucleotide sequence ID" value="XM_004349088.2"/>
</dbReference>
<feature type="region of interest" description="Disordered" evidence="1">
    <location>
        <begin position="1"/>
        <end position="268"/>
    </location>
</feature>
<dbReference type="Proteomes" id="UP000008743">
    <property type="component" value="Unassembled WGS sequence"/>
</dbReference>
<reference evidence="4" key="1">
    <citation type="submission" date="2011-02" db="EMBL/GenBank/DDBJ databases">
        <title>The Genome Sequence of Capsaspora owczarzaki ATCC 30864.</title>
        <authorList>
            <person name="Russ C."/>
            <person name="Cuomo C."/>
            <person name="Burger G."/>
            <person name="Gray M.W."/>
            <person name="Holland P.W.H."/>
            <person name="King N."/>
            <person name="Lang F.B.F."/>
            <person name="Roger A.J."/>
            <person name="Ruiz-Trillo I."/>
            <person name="Young S.K."/>
            <person name="Zeng Q."/>
            <person name="Gargeya S."/>
            <person name="Alvarado L."/>
            <person name="Berlin A."/>
            <person name="Chapman S.B."/>
            <person name="Chen Z."/>
            <person name="Freedman E."/>
            <person name="Gellesch M."/>
            <person name="Goldberg J."/>
            <person name="Griggs A."/>
            <person name="Gujja S."/>
            <person name="Heilman E."/>
            <person name="Heiman D."/>
            <person name="Howarth C."/>
            <person name="Mehta T."/>
            <person name="Neiman D."/>
            <person name="Pearson M."/>
            <person name="Roberts A."/>
            <person name="Saif S."/>
            <person name="Shea T."/>
            <person name="Shenoy N."/>
            <person name="Sisk P."/>
            <person name="Stolte C."/>
            <person name="Sykes S."/>
            <person name="White J."/>
            <person name="Yandava C."/>
            <person name="Haas B."/>
            <person name="Nusbaum C."/>
            <person name="Birren B."/>
        </authorList>
    </citation>
    <scope>NUCLEOTIDE SEQUENCE</scope>
    <source>
        <strain evidence="4">ATCC 30864</strain>
    </source>
</reference>
<dbReference type="SUPFAM" id="SSF47923">
    <property type="entry name" value="Ypt/Rab-GAP domain of gyp1p"/>
    <property type="match status" value="2"/>
</dbReference>
<name>A0A0D2VM67_CAPO3</name>
<dbReference type="Gene3D" id="1.10.472.80">
    <property type="entry name" value="Ypt/Rab-GAP domain of gyp1p, domain 3"/>
    <property type="match status" value="1"/>
</dbReference>
<feature type="domain" description="Rab-GAP TBC" evidence="2">
    <location>
        <begin position="385"/>
        <end position="675"/>
    </location>
</feature>
<accession>A0A0D2VM67</accession>
<dbReference type="InterPro" id="IPR000195">
    <property type="entry name" value="Rab-GAP-TBC_dom"/>
</dbReference>
<feature type="compositionally biased region" description="Polar residues" evidence="1">
    <location>
        <begin position="1"/>
        <end position="11"/>
    </location>
</feature>
<feature type="region of interest" description="Disordered" evidence="1">
    <location>
        <begin position="809"/>
        <end position="842"/>
    </location>
</feature>
<feature type="compositionally biased region" description="Low complexity" evidence="1">
    <location>
        <begin position="245"/>
        <end position="262"/>
    </location>
</feature>
<dbReference type="OrthoDB" id="10264062at2759"/>
<dbReference type="EMBL" id="KE346362">
    <property type="protein sequence ID" value="KJE91222.1"/>
    <property type="molecule type" value="Genomic_DNA"/>
</dbReference>
<keyword evidence="4" id="KW-1185">Reference proteome</keyword>
<evidence type="ECO:0000313" key="4">
    <source>
        <dbReference type="Proteomes" id="UP000008743"/>
    </source>
</evidence>
<dbReference type="PROSITE" id="PS50086">
    <property type="entry name" value="TBC_RABGAP"/>
    <property type="match status" value="1"/>
</dbReference>
<dbReference type="SMART" id="SM00164">
    <property type="entry name" value="TBC"/>
    <property type="match status" value="1"/>
</dbReference>
<feature type="region of interest" description="Disordered" evidence="1">
    <location>
        <begin position="678"/>
        <end position="729"/>
    </location>
</feature>
<evidence type="ECO:0000259" key="2">
    <source>
        <dbReference type="PROSITE" id="PS50086"/>
    </source>
</evidence>